<dbReference type="EMBL" id="NFZS01000001">
    <property type="protein sequence ID" value="RAO77387.1"/>
    <property type="molecule type" value="Genomic_DNA"/>
</dbReference>
<dbReference type="GO" id="GO:0004029">
    <property type="term" value="F:aldehyde dehydrogenase (NAD+) activity"/>
    <property type="evidence" value="ECO:0007669"/>
    <property type="project" value="TreeGrafter"/>
</dbReference>
<gene>
    <name evidence="2" type="ORF">CA260_05775</name>
</gene>
<dbReference type="InterPro" id="IPR016040">
    <property type="entry name" value="NAD(P)-bd_dom"/>
</dbReference>
<name>A0A328P568_9GAMM</name>
<dbReference type="InterPro" id="IPR051783">
    <property type="entry name" value="NAD(P)-dependent_oxidoreduct"/>
</dbReference>
<dbReference type="Proteomes" id="UP000248926">
    <property type="component" value="Unassembled WGS sequence"/>
</dbReference>
<dbReference type="RefSeq" id="WP_111981417.1">
    <property type="nucleotide sequence ID" value="NZ_NFZS01000001.1"/>
</dbReference>
<accession>A0A328P568</accession>
<dbReference type="PANTHER" id="PTHR48079">
    <property type="entry name" value="PROTEIN YEEZ"/>
    <property type="match status" value="1"/>
</dbReference>
<organism evidence="2 3">
    <name type="scientific">Dyella jiangningensis</name>
    <dbReference type="NCBI Taxonomy" id="1379159"/>
    <lineage>
        <taxon>Bacteria</taxon>
        <taxon>Pseudomonadati</taxon>
        <taxon>Pseudomonadota</taxon>
        <taxon>Gammaproteobacteria</taxon>
        <taxon>Lysobacterales</taxon>
        <taxon>Rhodanobacteraceae</taxon>
        <taxon>Dyella</taxon>
    </lineage>
</organism>
<dbReference type="Pfam" id="PF13460">
    <property type="entry name" value="NAD_binding_10"/>
    <property type="match status" value="1"/>
</dbReference>
<keyword evidence="3" id="KW-1185">Reference proteome</keyword>
<evidence type="ECO:0000259" key="1">
    <source>
        <dbReference type="Pfam" id="PF13460"/>
    </source>
</evidence>
<feature type="domain" description="NAD(P)-binding" evidence="1">
    <location>
        <begin position="11"/>
        <end position="105"/>
    </location>
</feature>
<dbReference type="OrthoDB" id="112777at2"/>
<dbReference type="Gene3D" id="3.40.50.720">
    <property type="entry name" value="NAD(P)-binding Rossmann-like Domain"/>
    <property type="match status" value="1"/>
</dbReference>
<evidence type="ECO:0000313" key="2">
    <source>
        <dbReference type="EMBL" id="RAO77387.1"/>
    </source>
</evidence>
<protein>
    <recommendedName>
        <fullName evidence="1">NAD(P)-binding domain-containing protein</fullName>
    </recommendedName>
</protein>
<evidence type="ECO:0000313" key="3">
    <source>
        <dbReference type="Proteomes" id="UP000248926"/>
    </source>
</evidence>
<comment type="caution">
    <text evidence="2">The sequence shown here is derived from an EMBL/GenBank/DDBJ whole genome shotgun (WGS) entry which is preliminary data.</text>
</comment>
<dbReference type="GO" id="GO:0005737">
    <property type="term" value="C:cytoplasm"/>
    <property type="evidence" value="ECO:0007669"/>
    <property type="project" value="TreeGrafter"/>
</dbReference>
<dbReference type="SUPFAM" id="SSF51735">
    <property type="entry name" value="NAD(P)-binding Rossmann-fold domains"/>
    <property type="match status" value="1"/>
</dbReference>
<reference evidence="2 3" key="1">
    <citation type="journal article" date="2018" name="Genet. Mol. Biol.">
        <title>The genome sequence of Dyella jiangningensis FCAV SCS01 from a lignocellulose-decomposing microbial consortium metagenome reveals potential for biotechnological applications.</title>
        <authorList>
            <person name="Desiderato J.G."/>
            <person name="Alvarenga D.O."/>
            <person name="Constancio M.T.L."/>
            <person name="Alves L.M.C."/>
            <person name="Varani A.M."/>
        </authorList>
    </citation>
    <scope>NUCLEOTIDE SEQUENCE [LARGE SCALE GENOMIC DNA]</scope>
    <source>
        <strain evidence="2 3">FCAV SCS01</strain>
    </source>
</reference>
<dbReference type="PANTHER" id="PTHR48079:SF6">
    <property type="entry name" value="NAD(P)-BINDING DOMAIN-CONTAINING PROTEIN-RELATED"/>
    <property type="match status" value="1"/>
</dbReference>
<dbReference type="InterPro" id="IPR036291">
    <property type="entry name" value="NAD(P)-bd_dom_sf"/>
</dbReference>
<sequence length="329" mass="36431">MTIQRTALVIGANGGIGRETCVALRRHGWQVRALVRTPSEAGKDGIDWRVGDAMNAEDVLHAAAGADVIVHAVNPPGYRGWGRLVLPMLDNTLAAAKASRSRVVLPGTIYNYGADAFPVLSEASPQHPCTRKGDIRTEMERRLRSAASLGVRSLVLRCGDFFGPRAGNNWFAQGLVKAGKPVRRIQYPGRYDLGHAWAYLPDVGDVLARLLDREHELADVDSFHFGGHWLDGHAMLDAIRRVAGEPTIRAGAFPWWLARLASPFNETLRELCKMRYLWRDPIRLDDRKLRAFLGDDLYTPLDDAVRAALIGVDCLPRAVADDTRLMQRA</sequence>
<proteinExistence type="predicted"/>
<dbReference type="AlphaFoldDB" id="A0A328P568"/>